<evidence type="ECO:0000256" key="2">
    <source>
        <dbReference type="ARBA" id="ARBA00022475"/>
    </source>
</evidence>
<dbReference type="SUPFAM" id="SSF81660">
    <property type="entry name" value="Metal cation-transporting ATPase, ATP-binding domain N"/>
    <property type="match status" value="1"/>
</dbReference>
<dbReference type="GO" id="GO:0036376">
    <property type="term" value="P:sodium ion export across plasma membrane"/>
    <property type="evidence" value="ECO:0007669"/>
    <property type="project" value="TreeGrafter"/>
</dbReference>
<protein>
    <submittedName>
        <fullName evidence="4">Uncharacterized protein</fullName>
    </submittedName>
</protein>
<evidence type="ECO:0000256" key="1">
    <source>
        <dbReference type="ARBA" id="ARBA00004651"/>
    </source>
</evidence>
<keyword evidence="2" id="KW-0472">Membrane</keyword>
<dbReference type="SUPFAM" id="SSF56784">
    <property type="entry name" value="HAD-like"/>
    <property type="match status" value="1"/>
</dbReference>
<dbReference type="InterPro" id="IPR023299">
    <property type="entry name" value="ATPase_P-typ_cyto_dom_N"/>
</dbReference>
<accession>A0A914MK12</accession>
<dbReference type="GO" id="GO:1990573">
    <property type="term" value="P:potassium ion import across plasma membrane"/>
    <property type="evidence" value="ECO:0007669"/>
    <property type="project" value="TreeGrafter"/>
</dbReference>
<organism evidence="3 4">
    <name type="scientific">Meloidogyne incognita</name>
    <name type="common">Southern root-knot nematode worm</name>
    <name type="synonym">Oxyuris incognita</name>
    <dbReference type="NCBI Taxonomy" id="6306"/>
    <lineage>
        <taxon>Eukaryota</taxon>
        <taxon>Metazoa</taxon>
        <taxon>Ecdysozoa</taxon>
        <taxon>Nematoda</taxon>
        <taxon>Chromadorea</taxon>
        <taxon>Rhabditida</taxon>
        <taxon>Tylenchina</taxon>
        <taxon>Tylenchomorpha</taxon>
        <taxon>Tylenchoidea</taxon>
        <taxon>Meloidogynidae</taxon>
        <taxon>Meloidogyninae</taxon>
        <taxon>Meloidogyne</taxon>
        <taxon>Meloidogyne incognita group</taxon>
    </lineage>
</organism>
<dbReference type="WBParaSite" id="Minc3s01623g25173">
    <property type="protein sequence ID" value="Minc3s01623g25173"/>
    <property type="gene ID" value="Minc3s01623g25173"/>
</dbReference>
<dbReference type="Gene3D" id="3.40.1110.10">
    <property type="entry name" value="Calcium-transporting ATPase, cytoplasmic domain N"/>
    <property type="match status" value="1"/>
</dbReference>
<comment type="subcellular location">
    <subcellularLocation>
        <location evidence="1">Cell membrane</location>
        <topology evidence="1">Multi-pass membrane protein</topology>
    </subcellularLocation>
</comment>
<dbReference type="FunFam" id="3.40.1110.10:FF:000001">
    <property type="entry name" value="Sodium/potassium-transporting ATPase subunit alpha"/>
    <property type="match status" value="1"/>
</dbReference>
<proteinExistence type="predicted"/>
<dbReference type="InterPro" id="IPR023214">
    <property type="entry name" value="HAD_sf"/>
</dbReference>
<sequence length="259" mass="29149">MTVSHLWYDRNSEVCHAQSIPSTHTQRTINMFTATGPRDEAFFALMRIAILCNRAEFKLAQTHIPVLRRECTGDPSEQALLRFTELMIGDVASIRKRNPKLVEIPFNSTNKFQLSIHETDDDNDEYLLVMKGAPERIVEICSTMLVGNEEIPFDESVREDFNRAYLELGGKGERVLGFADLRLNKKDFPRGFEFNIDEANNNKFFSLLNLIFRASVPSAVAKARSAGLNVVMVTGDHPITAKAIARAVGILTENTETIE</sequence>
<dbReference type="PANTHER" id="PTHR43294:SF13">
    <property type="entry name" value="SODIUM_POTASSIUM-TRANSPORTING ATPASE SUBUNIT ALPHA"/>
    <property type="match status" value="1"/>
</dbReference>
<evidence type="ECO:0000313" key="3">
    <source>
        <dbReference type="Proteomes" id="UP000887563"/>
    </source>
</evidence>
<reference evidence="4" key="1">
    <citation type="submission" date="2022-11" db="UniProtKB">
        <authorList>
            <consortium name="WormBaseParasite"/>
        </authorList>
    </citation>
    <scope>IDENTIFICATION</scope>
</reference>
<dbReference type="GO" id="GO:0030007">
    <property type="term" value="P:intracellular potassium ion homeostasis"/>
    <property type="evidence" value="ECO:0007669"/>
    <property type="project" value="TreeGrafter"/>
</dbReference>
<dbReference type="GO" id="GO:0005886">
    <property type="term" value="C:plasma membrane"/>
    <property type="evidence" value="ECO:0007669"/>
    <property type="project" value="UniProtKB-SubCell"/>
</dbReference>
<dbReference type="Gene3D" id="3.40.50.1000">
    <property type="entry name" value="HAD superfamily/HAD-like"/>
    <property type="match status" value="1"/>
</dbReference>
<dbReference type="GO" id="GO:0006883">
    <property type="term" value="P:intracellular sodium ion homeostasis"/>
    <property type="evidence" value="ECO:0007669"/>
    <property type="project" value="TreeGrafter"/>
</dbReference>
<dbReference type="InterPro" id="IPR036412">
    <property type="entry name" value="HAD-like_sf"/>
</dbReference>
<dbReference type="AlphaFoldDB" id="A0A914MK12"/>
<name>A0A914MK12_MELIC</name>
<dbReference type="Pfam" id="PF13246">
    <property type="entry name" value="Cation_ATPase"/>
    <property type="match status" value="1"/>
</dbReference>
<dbReference type="GO" id="GO:0005391">
    <property type="term" value="F:P-type sodium:potassium-exchanging transporter activity"/>
    <property type="evidence" value="ECO:0007669"/>
    <property type="project" value="TreeGrafter"/>
</dbReference>
<evidence type="ECO:0000313" key="4">
    <source>
        <dbReference type="WBParaSite" id="Minc3s01623g25173"/>
    </source>
</evidence>
<dbReference type="GO" id="GO:1902600">
    <property type="term" value="P:proton transmembrane transport"/>
    <property type="evidence" value="ECO:0007669"/>
    <property type="project" value="TreeGrafter"/>
</dbReference>
<keyword evidence="3" id="KW-1185">Reference proteome</keyword>
<dbReference type="InterPro" id="IPR050510">
    <property type="entry name" value="Cation_transp_ATPase_P-type"/>
</dbReference>
<dbReference type="GO" id="GO:0000166">
    <property type="term" value="F:nucleotide binding"/>
    <property type="evidence" value="ECO:0007669"/>
    <property type="project" value="InterPro"/>
</dbReference>
<dbReference type="Proteomes" id="UP000887563">
    <property type="component" value="Unplaced"/>
</dbReference>
<keyword evidence="2" id="KW-1003">Cell membrane</keyword>
<dbReference type="PANTHER" id="PTHR43294">
    <property type="entry name" value="SODIUM/POTASSIUM-TRANSPORTING ATPASE SUBUNIT ALPHA"/>
    <property type="match status" value="1"/>
</dbReference>